<accession>A0A3M6TE19</accession>
<dbReference type="PANTHER" id="PTHR15680:SF9">
    <property type="entry name" value="LARGE RIBOSOMAL SUBUNIT PROTEIN BL19M"/>
    <property type="match status" value="1"/>
</dbReference>
<dbReference type="GO" id="GO:0006412">
    <property type="term" value="P:translation"/>
    <property type="evidence" value="ECO:0007669"/>
    <property type="project" value="InterPro"/>
</dbReference>
<dbReference type="Proteomes" id="UP000275408">
    <property type="component" value="Unassembled WGS sequence"/>
</dbReference>
<dbReference type="PANTHER" id="PTHR15680">
    <property type="entry name" value="RIBOSOMAL PROTEIN L19"/>
    <property type="match status" value="1"/>
</dbReference>
<comment type="caution">
    <text evidence="6">The sequence shown here is derived from an EMBL/GenBank/DDBJ whole genome shotgun (WGS) entry which is preliminary data.</text>
</comment>
<dbReference type="Gene3D" id="2.30.30.790">
    <property type="match status" value="1"/>
</dbReference>
<organism evidence="6 7">
    <name type="scientific">Pocillopora damicornis</name>
    <name type="common">Cauliflower coral</name>
    <name type="synonym">Millepora damicornis</name>
    <dbReference type="NCBI Taxonomy" id="46731"/>
    <lineage>
        <taxon>Eukaryota</taxon>
        <taxon>Metazoa</taxon>
        <taxon>Cnidaria</taxon>
        <taxon>Anthozoa</taxon>
        <taxon>Hexacorallia</taxon>
        <taxon>Scleractinia</taxon>
        <taxon>Astrocoeniina</taxon>
        <taxon>Pocilloporidae</taxon>
        <taxon>Pocillopora</taxon>
    </lineage>
</organism>
<reference evidence="6 7" key="1">
    <citation type="journal article" date="2018" name="Sci. Rep.">
        <title>Comparative analysis of the Pocillopora damicornis genome highlights role of immune system in coral evolution.</title>
        <authorList>
            <person name="Cunning R."/>
            <person name="Bay R.A."/>
            <person name="Gillette P."/>
            <person name="Baker A.C."/>
            <person name="Traylor-Knowles N."/>
        </authorList>
    </citation>
    <scope>NUCLEOTIDE SEQUENCE [LARGE SCALE GENOMIC DNA]</scope>
    <source>
        <strain evidence="6">RSMAS</strain>
        <tissue evidence="6">Whole animal</tissue>
    </source>
</reference>
<evidence type="ECO:0000313" key="7">
    <source>
        <dbReference type="Proteomes" id="UP000275408"/>
    </source>
</evidence>
<protein>
    <recommendedName>
        <fullName evidence="4">Large ribosomal subunit protein bL19m</fullName>
    </recommendedName>
    <alternativeName>
        <fullName evidence="5">39S ribosomal protein L19, mitochondrial</fullName>
    </alternativeName>
</protein>
<keyword evidence="3" id="KW-0687">Ribonucleoprotein</keyword>
<dbReference type="InterPro" id="IPR001857">
    <property type="entry name" value="Ribosomal_bL19"/>
</dbReference>
<dbReference type="Pfam" id="PF01245">
    <property type="entry name" value="Ribosomal_L19"/>
    <property type="match status" value="1"/>
</dbReference>
<gene>
    <name evidence="6" type="ORF">pdam_00003997</name>
</gene>
<evidence type="ECO:0000256" key="2">
    <source>
        <dbReference type="ARBA" id="ARBA00022980"/>
    </source>
</evidence>
<name>A0A3M6TE19_POCDA</name>
<evidence type="ECO:0000256" key="5">
    <source>
        <dbReference type="ARBA" id="ARBA00035359"/>
    </source>
</evidence>
<evidence type="ECO:0000256" key="3">
    <source>
        <dbReference type="ARBA" id="ARBA00023274"/>
    </source>
</evidence>
<dbReference type="AlphaFoldDB" id="A0A3M6TE19"/>
<dbReference type="GO" id="GO:0005762">
    <property type="term" value="C:mitochondrial large ribosomal subunit"/>
    <property type="evidence" value="ECO:0007669"/>
    <property type="project" value="TreeGrafter"/>
</dbReference>
<dbReference type="InterPro" id="IPR008991">
    <property type="entry name" value="Translation_prot_SH3-like_sf"/>
</dbReference>
<dbReference type="EMBL" id="RCHS01003794">
    <property type="protein sequence ID" value="RMX39632.1"/>
    <property type="molecule type" value="Genomic_DNA"/>
</dbReference>
<sequence length="308" mass="35694">MSTKEWTLGTKNAVEINMASKVRSRLKFLSPHVDEKVFKSLQKRISPRKTSKALESVKEGDETIAVSQQEVSVDGQPLSAQNTEKLVQKKKPKIRVNINEWYRKNTSLLDVESIYQTRPNAKTALVGTQPEPRFIWKEKDWPNGFPDSPEEASTDVVTFLEQRDCYRRLQALGVKNFCVGSIVAVTRSDPLIAKGKVRFVGICIYKSRWQNSLGATFTLRNVIDGEPMEVNFQLFSPLIQSIEVLKHETRGEDALWYLRDYPPSMSTVNEKMKPLPYTKEPLEYVETEETKREVEKWFEQIWRKKKKY</sequence>
<keyword evidence="7" id="KW-1185">Reference proteome</keyword>
<proteinExistence type="inferred from homology"/>
<evidence type="ECO:0000256" key="4">
    <source>
        <dbReference type="ARBA" id="ARBA00035288"/>
    </source>
</evidence>
<dbReference type="GO" id="GO:0003735">
    <property type="term" value="F:structural constituent of ribosome"/>
    <property type="evidence" value="ECO:0007669"/>
    <property type="project" value="InterPro"/>
</dbReference>
<dbReference type="STRING" id="46731.A0A3M6TE19"/>
<evidence type="ECO:0000313" key="6">
    <source>
        <dbReference type="EMBL" id="RMX39632.1"/>
    </source>
</evidence>
<dbReference type="OrthoDB" id="432645at2759"/>
<dbReference type="InterPro" id="IPR038657">
    <property type="entry name" value="Ribosomal_bL19_sf"/>
</dbReference>
<comment type="similarity">
    <text evidence="1">Belongs to the bacterial ribosomal protein bL19 family.</text>
</comment>
<keyword evidence="2" id="KW-0689">Ribosomal protein</keyword>
<evidence type="ECO:0000256" key="1">
    <source>
        <dbReference type="ARBA" id="ARBA00005781"/>
    </source>
</evidence>
<dbReference type="SUPFAM" id="SSF50104">
    <property type="entry name" value="Translation proteins SH3-like domain"/>
    <property type="match status" value="1"/>
</dbReference>